<feature type="region of interest" description="Disordered" evidence="1">
    <location>
        <begin position="330"/>
        <end position="353"/>
    </location>
</feature>
<evidence type="ECO:0000256" key="1">
    <source>
        <dbReference type="SAM" id="MobiDB-lite"/>
    </source>
</evidence>
<dbReference type="EMBL" id="LR798277">
    <property type="protein sequence ID" value="CAB5220069.1"/>
    <property type="molecule type" value="Genomic_DNA"/>
</dbReference>
<organism evidence="2">
    <name type="scientific">uncultured Caudovirales phage</name>
    <dbReference type="NCBI Taxonomy" id="2100421"/>
    <lineage>
        <taxon>Viruses</taxon>
        <taxon>Duplodnaviria</taxon>
        <taxon>Heunggongvirae</taxon>
        <taxon>Uroviricota</taxon>
        <taxon>Caudoviricetes</taxon>
        <taxon>Peduoviridae</taxon>
        <taxon>Maltschvirus</taxon>
        <taxon>Maltschvirus maltsch</taxon>
    </lineage>
</organism>
<gene>
    <name evidence="2" type="ORF">UFOVP237_68</name>
</gene>
<proteinExistence type="predicted"/>
<reference evidence="2" key="1">
    <citation type="submission" date="2020-05" db="EMBL/GenBank/DDBJ databases">
        <authorList>
            <person name="Chiriac C."/>
            <person name="Salcher M."/>
            <person name="Ghai R."/>
            <person name="Kavagutti S V."/>
        </authorList>
    </citation>
    <scope>NUCLEOTIDE SEQUENCE</scope>
</reference>
<protein>
    <submittedName>
        <fullName evidence="2">Uncharacterized protein</fullName>
    </submittedName>
</protein>
<name>A0A6J7WPZ3_9CAUD</name>
<sequence>MGVLDFLFQGSPPPSTTTYGTSTTGIPQFMSDYTQGLLSKANAVASEPYQAYGGQRLADFTQPQQQAFAGTQAMQGQYQPNINNALALTTEAGQVNPLGTAQSYLNTAAQSAPQVVGSYMNPYNDAVVNRIGQLAGRNLQENLMPNINSNFIRAGQFGSAPMQAAVGHALRDTQESALAAQADALNKGYGQAMTAAQTDLARQAGLGQTAGNLATQGAQTQLAAANQMGNTAQLGQTMGLRDLSALEATGQTQQTQDQKNLDLAYQDFLAQRQYPAQQLSMMNSLIRGLPYGTDTSTSATGPASSYQASPLSQIAGAASLGKAFNLFAEGGEVDTEKAKRDPNRRSTRGRKRK</sequence>
<feature type="compositionally biased region" description="Basic and acidic residues" evidence="1">
    <location>
        <begin position="334"/>
        <end position="344"/>
    </location>
</feature>
<evidence type="ECO:0000313" key="2">
    <source>
        <dbReference type="EMBL" id="CAB5220069.1"/>
    </source>
</evidence>
<accession>A0A6J7WPZ3</accession>